<evidence type="ECO:0000259" key="5">
    <source>
        <dbReference type="Pfam" id="PF16656"/>
    </source>
</evidence>
<dbReference type="AlphaFoldDB" id="A0A810N879"/>
<dbReference type="KEGG" id="pry:Prubr_53700"/>
<evidence type="ECO:0000256" key="2">
    <source>
        <dbReference type="SAM" id="Coils"/>
    </source>
</evidence>
<gene>
    <name evidence="6" type="ORF">Prubr_53700</name>
</gene>
<dbReference type="Proteomes" id="UP000680866">
    <property type="component" value="Chromosome"/>
</dbReference>
<dbReference type="InterPro" id="IPR039331">
    <property type="entry name" value="PAPs-like"/>
</dbReference>
<dbReference type="CDD" id="cd00063">
    <property type="entry name" value="FN3"/>
    <property type="match status" value="1"/>
</dbReference>
<dbReference type="GO" id="GO:0003993">
    <property type="term" value="F:acid phosphatase activity"/>
    <property type="evidence" value="ECO:0007669"/>
    <property type="project" value="InterPro"/>
</dbReference>
<dbReference type="InterPro" id="IPR008963">
    <property type="entry name" value="Purple_acid_Pase-like_N"/>
</dbReference>
<name>A0A810N879_9ACTN</name>
<dbReference type="GO" id="GO:0046872">
    <property type="term" value="F:metal ion binding"/>
    <property type="evidence" value="ECO:0007669"/>
    <property type="project" value="InterPro"/>
</dbReference>
<dbReference type="EMBL" id="AP023359">
    <property type="protein sequence ID" value="BCJ68349.1"/>
    <property type="molecule type" value="Genomic_DNA"/>
</dbReference>
<dbReference type="Gene3D" id="3.60.21.10">
    <property type="match status" value="1"/>
</dbReference>
<sequence>MAVALTATALVARPHAAAAETPLPATEIPSQISMLYGPEGSGPVSMRFAWVTDPDVTRSVVEYATKASYDATGRLDQRVEGRWERADINVTTSQPINGHKVEVEGLAPGTEYVYRVGDGGSLVSEVASFTTRETNVEEFSFHWYTDPQMNDYEGYVETLVPAMDRAFAEVPDPAFMLFTGDQVNNSYKSEQWDGFFKALEPRTASTPTYFTIGNHEYEGNPGDGYLDWESPDPYFTNFAARTNVPANGPAYFGAAGGRPTAVGEVAKTLRDTAYYFEHGDALFVVLNQFDQLTLSELRPQLDWLKTVVQASDAKWKIAAYHHGPYLGRRNHPSNYREITNAFDQAGIDLSISGHDGMYLRTHPMKDDLVVGAGKGTTYITGAAAGDGQGYTWNPQIAGDYTAVYKDNQEASYQTVSVSAERIAITSTSRDPQTGAYSVNDTVEITQSLSSSLADWVPPASPEPVLDKDFPPLVEGTYQISTPEQLRYVSNNFGDGFGQLPLDGRYALTRDIDLQQLRGFRPLGLPAGNAGDAGPGFTGTFDGAGHSITGLNLGYDQGWELDGKPSPSGFVGRLGAGGVVRDLGLGDVSFRDTEGPVGGVAGVVTGGTLERVFVAGSVDGAQDTAGGLIGVLDGGSVTDSYATVNLDGKATTAGLVGEITGASTVARSLAVGAVITTGNAGGAVGDVRSADAVLSGIVAANRAVTGSTAGMLFATAVAEARVTGNVGWADVPLTGTKAEQRGIRELTQGELTVRNTYQGLGWDFDTVWAWQPATSSAVAYPYLAGLSGQVNTLPFTSKAALAGLLATVTGENAPNPAGYTPYSLQFLTAAIDAAGVVLNDPYVSQTRVDAAVADLTTAIRFLNPIAAQKQFRAASIAELRFRIAEIGSGEDTIWITGDIVADDRGGAIQVDAGKIRLAADEPTTLTAVGNVYFNVDGAELTIGPKLTVVQGTDSTALAAFFMLRGNAHLAVQDATVRSDATMSGSQGVIVIEGSGPTVTIDRSTVSGKGARTTYAYNAGPLFTITDSTVTNTNTALYRGDYVLNGTTVITGSTGGGAAIHDFRDSEVAGTVADKVVTLTKAGTGPAVADPTYTITYVVTGPGAAAPVDLQGAVAYTEPIALPEGGTVWAALTHAGRHGIVRSIVVEGPGGPVDPAPDCRTAQEQAKTAAKAVDKAAKDVQKAETKLLDAEVKFEKSLAAGKPAQAIKQDEAKVAKAKVQLEEANATLATAESAHAAAVAQVAAACR</sequence>
<reference evidence="6" key="1">
    <citation type="submission" date="2020-08" db="EMBL/GenBank/DDBJ databases">
        <title>Whole genome shotgun sequence of Polymorphospora rubra NBRC 101157.</title>
        <authorList>
            <person name="Komaki H."/>
            <person name="Tamura T."/>
        </authorList>
    </citation>
    <scope>NUCLEOTIDE SEQUENCE</scope>
    <source>
        <strain evidence="6">NBRC 101157</strain>
    </source>
</reference>
<feature type="signal peptide" evidence="3">
    <location>
        <begin position="1"/>
        <end position="18"/>
    </location>
</feature>
<feature type="coiled-coil region" evidence="2">
    <location>
        <begin position="1164"/>
        <end position="1239"/>
    </location>
</feature>
<dbReference type="InterPro" id="IPR015914">
    <property type="entry name" value="PAPs_N"/>
</dbReference>
<evidence type="ECO:0000259" key="4">
    <source>
        <dbReference type="Pfam" id="PF00149"/>
    </source>
</evidence>
<evidence type="ECO:0008006" key="8">
    <source>
        <dbReference type="Google" id="ProtNLM"/>
    </source>
</evidence>
<evidence type="ECO:0000256" key="3">
    <source>
        <dbReference type="SAM" id="SignalP"/>
    </source>
</evidence>
<dbReference type="Pfam" id="PF00149">
    <property type="entry name" value="Metallophos"/>
    <property type="match status" value="1"/>
</dbReference>
<dbReference type="PANTHER" id="PTHR22953:SF153">
    <property type="entry name" value="PURPLE ACID PHOSPHATASE"/>
    <property type="match status" value="1"/>
</dbReference>
<evidence type="ECO:0000313" key="7">
    <source>
        <dbReference type="Proteomes" id="UP000680866"/>
    </source>
</evidence>
<dbReference type="Pfam" id="PF16656">
    <property type="entry name" value="Pur_ac_phosph_N"/>
    <property type="match status" value="1"/>
</dbReference>
<dbReference type="InterPro" id="IPR029052">
    <property type="entry name" value="Metallo-depent_PP-like"/>
</dbReference>
<dbReference type="PANTHER" id="PTHR22953">
    <property type="entry name" value="ACID PHOSPHATASE RELATED"/>
    <property type="match status" value="1"/>
</dbReference>
<keyword evidence="7" id="KW-1185">Reference proteome</keyword>
<organism evidence="6 7">
    <name type="scientific">Polymorphospora rubra</name>
    <dbReference type="NCBI Taxonomy" id="338584"/>
    <lineage>
        <taxon>Bacteria</taxon>
        <taxon>Bacillati</taxon>
        <taxon>Actinomycetota</taxon>
        <taxon>Actinomycetes</taxon>
        <taxon>Micromonosporales</taxon>
        <taxon>Micromonosporaceae</taxon>
        <taxon>Polymorphospora</taxon>
    </lineage>
</organism>
<keyword evidence="1 3" id="KW-0732">Signal</keyword>
<dbReference type="Gene3D" id="1.20.1270.90">
    <property type="entry name" value="AF1782-like"/>
    <property type="match status" value="1"/>
</dbReference>
<proteinExistence type="predicted"/>
<dbReference type="SUPFAM" id="SSF56300">
    <property type="entry name" value="Metallo-dependent phosphatases"/>
    <property type="match status" value="1"/>
</dbReference>
<feature type="chain" id="PRO_5032583671" description="Metallophosphoesterase" evidence="3">
    <location>
        <begin position="19"/>
        <end position="1245"/>
    </location>
</feature>
<dbReference type="Gene3D" id="2.160.20.110">
    <property type="match status" value="1"/>
</dbReference>
<dbReference type="InterPro" id="IPR004843">
    <property type="entry name" value="Calcineurin-like_PHP"/>
</dbReference>
<evidence type="ECO:0000256" key="1">
    <source>
        <dbReference type="ARBA" id="ARBA00022729"/>
    </source>
</evidence>
<feature type="domain" description="Calcineurin-like phosphoesterase" evidence="4">
    <location>
        <begin position="154"/>
        <end position="355"/>
    </location>
</feature>
<dbReference type="InterPro" id="IPR003961">
    <property type="entry name" value="FN3_dom"/>
</dbReference>
<accession>A0A810N879</accession>
<dbReference type="SUPFAM" id="SSF49363">
    <property type="entry name" value="Purple acid phosphatase, N-terminal domain"/>
    <property type="match status" value="1"/>
</dbReference>
<feature type="domain" description="Purple acid phosphatase N-terminal" evidence="5">
    <location>
        <begin position="43"/>
        <end position="131"/>
    </location>
</feature>
<evidence type="ECO:0000313" key="6">
    <source>
        <dbReference type="EMBL" id="BCJ68349.1"/>
    </source>
</evidence>
<protein>
    <recommendedName>
        <fullName evidence="8">Metallophosphoesterase</fullName>
    </recommendedName>
</protein>
<dbReference type="Gene3D" id="2.60.40.380">
    <property type="entry name" value="Purple acid phosphatase-like, N-terminal"/>
    <property type="match status" value="1"/>
</dbReference>
<keyword evidence="2" id="KW-0175">Coiled coil</keyword>